<dbReference type="AlphaFoldDB" id="A0A369LLR0"/>
<reference evidence="1 2" key="1">
    <citation type="journal article" date="2018" name="Elife">
        <title>Discovery and characterization of a prevalent human gut bacterial enzyme sufficient for the inactivation of a family of plant toxins.</title>
        <authorList>
            <person name="Koppel N."/>
            <person name="Bisanz J.E."/>
            <person name="Pandelia M.E."/>
            <person name="Turnbaugh P.J."/>
            <person name="Balskus E.P."/>
        </authorList>
    </citation>
    <scope>NUCLEOTIDE SEQUENCE [LARGE SCALE GENOMIC DNA]</scope>
    <source>
        <strain evidence="1 2">OB21 GAM31</strain>
    </source>
</reference>
<protein>
    <recommendedName>
        <fullName evidence="3">YcgN family cysteine cluster protein</fullName>
    </recommendedName>
</protein>
<sequence>MRAWHDGSWDDICDCCGMCCYEREVNEYGDVAVDLSAPCEFLNESTRRCSVYENRFDKCERCCRLTPRIALFGDHLPPSCAYVRTFRR</sequence>
<dbReference type="InterPro" id="IPR008228">
    <property type="entry name" value="UCP006173"/>
</dbReference>
<evidence type="ECO:0008006" key="3">
    <source>
        <dbReference type="Google" id="ProtNLM"/>
    </source>
</evidence>
<organism evidence="1 2">
    <name type="scientific">Slackia isoflavoniconvertens</name>
    <dbReference type="NCBI Taxonomy" id="572010"/>
    <lineage>
        <taxon>Bacteria</taxon>
        <taxon>Bacillati</taxon>
        <taxon>Actinomycetota</taxon>
        <taxon>Coriobacteriia</taxon>
        <taxon>Eggerthellales</taxon>
        <taxon>Eggerthellaceae</taxon>
        <taxon>Slackia</taxon>
    </lineage>
</organism>
<comment type="caution">
    <text evidence="1">The sequence shown here is derived from an EMBL/GenBank/DDBJ whole genome shotgun (WGS) entry which is preliminary data.</text>
</comment>
<name>A0A369LLR0_9ACTN</name>
<evidence type="ECO:0000313" key="1">
    <source>
        <dbReference type="EMBL" id="RDB59075.1"/>
    </source>
</evidence>
<accession>A0A369LLR0</accession>
<gene>
    <name evidence="1" type="ORF">C1881_04985</name>
</gene>
<dbReference type="PANTHER" id="PTHR37421">
    <property type="entry name" value="UPF0260 PROTEIN YCGN"/>
    <property type="match status" value="1"/>
</dbReference>
<proteinExistence type="predicted"/>
<dbReference type="PANTHER" id="PTHR37421:SF1">
    <property type="entry name" value="UPF0260 PROTEIN YCGN"/>
    <property type="match status" value="1"/>
</dbReference>
<dbReference type="EMBL" id="PPTO01000006">
    <property type="protein sequence ID" value="RDB59075.1"/>
    <property type="molecule type" value="Genomic_DNA"/>
</dbReference>
<evidence type="ECO:0000313" key="2">
    <source>
        <dbReference type="Proteomes" id="UP000253975"/>
    </source>
</evidence>
<dbReference type="Proteomes" id="UP000253975">
    <property type="component" value="Unassembled WGS sequence"/>
</dbReference>